<dbReference type="RefSeq" id="WP_003466590.1">
    <property type="nucleotide sequence ID" value="NZ_ABDW01000058.1"/>
</dbReference>
<comment type="caution">
    <text evidence="1">The sequence shown here is derived from an EMBL/GenBank/DDBJ whole genome shotgun (WGS) entry which is preliminary data.</text>
</comment>
<evidence type="ECO:0000313" key="1">
    <source>
        <dbReference type="EMBL" id="EDT13371.1"/>
    </source>
</evidence>
<name>B1BY59_CLOPF</name>
<organism evidence="1 2">
    <name type="scientific">Clostridium perfringens E str. JGS1987</name>
    <dbReference type="NCBI Taxonomy" id="451755"/>
    <lineage>
        <taxon>Bacteria</taxon>
        <taxon>Bacillati</taxon>
        <taxon>Bacillota</taxon>
        <taxon>Clostridia</taxon>
        <taxon>Eubacteriales</taxon>
        <taxon>Clostridiaceae</taxon>
        <taxon>Clostridium</taxon>
    </lineage>
</organism>
<protein>
    <submittedName>
        <fullName evidence="1">Replication protein (ORF5)</fullName>
    </submittedName>
</protein>
<evidence type="ECO:0000313" key="2">
    <source>
        <dbReference type="Proteomes" id="UP000005337"/>
    </source>
</evidence>
<gene>
    <name evidence="1" type="ORF">AC3_A0394</name>
</gene>
<dbReference type="Proteomes" id="UP000005337">
    <property type="component" value="Unassembled WGS sequence"/>
</dbReference>
<proteinExistence type="predicted"/>
<reference evidence="1 2" key="1">
    <citation type="submission" date="2007-07" db="EMBL/GenBank/DDBJ databases">
        <title>Annotation of Clostridium perfringens E str. JGS1987.</title>
        <authorList>
            <person name="Paulsen I."/>
            <person name="Sebastian Y."/>
        </authorList>
    </citation>
    <scope>NUCLEOTIDE SEQUENCE [LARGE SCALE GENOMIC DNA]</scope>
    <source>
        <strain evidence="2">E str. JGS1987</strain>
    </source>
</reference>
<dbReference type="EMBL" id="ABDW01000058">
    <property type="protein sequence ID" value="EDT13371.1"/>
    <property type="molecule type" value="Genomic_DNA"/>
</dbReference>
<accession>B1BY59</accession>
<dbReference type="AlphaFoldDB" id="B1BY59"/>
<sequence length="372" mass="44340">MKSGTRENVFCINTIPVDIDYKKKKAFKDLQPFQVIQLIEEEYFDKRIPTPTLIEYGNQIRLIYCIETCYAPKNRNNLKVLCRRVSEVFANELKDYGAEKQNIESYMRVPNSINSKNGAIVKLIKCDNAITYTLREIQELWLDELPKWYKRKKGRVKANNKVVKLHNVFTLNSNRLRDLEKIQEYINSTGEMDYRSRLCFLYRNFYLVKEKYQKGALTEEDYKQAEKEMLKFNNNFKEPYRNHVIEVSTRSVNHTQYLYKNETLVNYLELTWEKCEELGLESIYKPKSREERNKDYYKKNDKKLIENEKAKYKNKLKAQGKLTKKEAVSQRRAKIKDLLAEGLTQKDIYILLNISKRTCINDVKFLKEQGLV</sequence>